<dbReference type="AlphaFoldDB" id="A0ABD5Y7M7"/>
<evidence type="ECO:0000256" key="2">
    <source>
        <dbReference type="SAM" id="Phobius"/>
    </source>
</evidence>
<organism evidence="3 4">
    <name type="scientific">Halosimplex aquaticum</name>
    <dbReference type="NCBI Taxonomy" id="3026162"/>
    <lineage>
        <taxon>Archaea</taxon>
        <taxon>Methanobacteriati</taxon>
        <taxon>Methanobacteriota</taxon>
        <taxon>Stenosarchaea group</taxon>
        <taxon>Halobacteria</taxon>
        <taxon>Halobacteriales</taxon>
        <taxon>Haloarculaceae</taxon>
        <taxon>Halosimplex</taxon>
    </lineage>
</organism>
<evidence type="ECO:0000313" key="3">
    <source>
        <dbReference type="EMBL" id="MFC7141724.1"/>
    </source>
</evidence>
<proteinExistence type="predicted"/>
<keyword evidence="2" id="KW-0812">Transmembrane</keyword>
<evidence type="ECO:0008006" key="5">
    <source>
        <dbReference type="Google" id="ProtNLM"/>
    </source>
</evidence>
<feature type="compositionally biased region" description="Low complexity" evidence="1">
    <location>
        <begin position="347"/>
        <end position="357"/>
    </location>
</feature>
<evidence type="ECO:0000313" key="4">
    <source>
        <dbReference type="Proteomes" id="UP001596432"/>
    </source>
</evidence>
<reference evidence="3 4" key="1">
    <citation type="journal article" date="2019" name="Int. J. Syst. Evol. Microbiol.">
        <title>The Global Catalogue of Microorganisms (GCM) 10K type strain sequencing project: providing services to taxonomists for standard genome sequencing and annotation.</title>
        <authorList>
            <consortium name="The Broad Institute Genomics Platform"/>
            <consortium name="The Broad Institute Genome Sequencing Center for Infectious Disease"/>
            <person name="Wu L."/>
            <person name="Ma J."/>
        </authorList>
    </citation>
    <scope>NUCLEOTIDE SEQUENCE [LARGE SCALE GENOMIC DNA]</scope>
    <source>
        <strain evidence="3 4">XZYJT29</strain>
    </source>
</reference>
<keyword evidence="2" id="KW-1133">Transmembrane helix</keyword>
<feature type="compositionally biased region" description="Acidic residues" evidence="1">
    <location>
        <begin position="358"/>
        <end position="376"/>
    </location>
</feature>
<keyword evidence="4" id="KW-1185">Reference proteome</keyword>
<feature type="transmembrane region" description="Helical" evidence="2">
    <location>
        <begin position="404"/>
        <end position="422"/>
    </location>
</feature>
<comment type="caution">
    <text evidence="3">The sequence shown here is derived from an EMBL/GenBank/DDBJ whole genome shotgun (WGS) entry which is preliminary data.</text>
</comment>
<evidence type="ECO:0000256" key="1">
    <source>
        <dbReference type="SAM" id="MobiDB-lite"/>
    </source>
</evidence>
<keyword evidence="2" id="KW-0472">Membrane</keyword>
<dbReference type="RefSeq" id="WP_274322801.1">
    <property type="nucleotide sequence ID" value="NZ_CP118158.1"/>
</dbReference>
<dbReference type="GeneID" id="78822044"/>
<gene>
    <name evidence="3" type="ORF">ACFQMA_18030</name>
</gene>
<accession>A0ABD5Y7M7</accession>
<feature type="region of interest" description="Disordered" evidence="1">
    <location>
        <begin position="337"/>
        <end position="406"/>
    </location>
</feature>
<dbReference type="Proteomes" id="UP001596432">
    <property type="component" value="Unassembled WGS sequence"/>
</dbReference>
<name>A0ABD5Y7M7_9EURY</name>
<dbReference type="EMBL" id="JBHTAS010000001">
    <property type="protein sequence ID" value="MFC7141724.1"/>
    <property type="molecule type" value="Genomic_DNA"/>
</dbReference>
<protein>
    <recommendedName>
        <fullName evidence="5">PGF-CTERM protein</fullName>
    </recommendedName>
</protein>
<sequence>MKRTVAILAMLVVSAIAPVTALAGTADQQAYAGSHVAFDTQSNAVVDYRVDGEQTIDSVRVQSQSEADSALGLGGSAGLDAAAGIVGAALSLDVQTDANASLTTESGARIEAHDNGHGSLVVAADDSAQYVALNVSGDGAERVADDRVVYQTDGGATASAIVVGEGNVSVTEAGNLTAALSEDSRLVVRSYTEARTDADASEERMIANETAAASVYVMQQGEETVTDTVTYGQNTTVAVEERAEGRVNVTVSRTAHEGRVLITHVSNETFESAEDVQVAVDGEAAASASSYAELRQAAAGGDTSKYMVRQSGDASASADATVLVGVNHFSTRTVTMTDDADADDTTDTPTGTTSTETDSAETDTSAGDDDSSDGNADDGGAGDGDATDGESGGAATTSGDGPGFGGAVALLALAALTGLAVARHR</sequence>